<dbReference type="Gene3D" id="1.10.150.240">
    <property type="entry name" value="Putative phosphatase, domain 2"/>
    <property type="match status" value="1"/>
</dbReference>
<dbReference type="InterPro" id="IPR041492">
    <property type="entry name" value="HAD_2"/>
</dbReference>
<dbReference type="EMBL" id="AZEE01000029">
    <property type="protein sequence ID" value="KRK97583.1"/>
    <property type="molecule type" value="Genomic_DNA"/>
</dbReference>
<dbReference type="OrthoDB" id="9792518at2"/>
<dbReference type="InterPro" id="IPR036412">
    <property type="entry name" value="HAD-like_sf"/>
</dbReference>
<dbReference type="InterPro" id="IPR023214">
    <property type="entry name" value="HAD_sf"/>
</dbReference>
<dbReference type="InterPro" id="IPR023198">
    <property type="entry name" value="PGP-like_dom2"/>
</dbReference>
<dbReference type="SFLD" id="SFLDG01129">
    <property type="entry name" value="C1.5:_HAD__Beta-PGM__Phosphata"/>
    <property type="match status" value="1"/>
</dbReference>
<dbReference type="Gene3D" id="3.40.50.1000">
    <property type="entry name" value="HAD superfamily/HAD-like"/>
    <property type="match status" value="1"/>
</dbReference>
<evidence type="ECO:0000313" key="2">
    <source>
        <dbReference type="Proteomes" id="UP000051160"/>
    </source>
</evidence>
<dbReference type="SUPFAM" id="SSF56784">
    <property type="entry name" value="HAD-like"/>
    <property type="match status" value="1"/>
</dbReference>
<evidence type="ECO:0000313" key="1">
    <source>
        <dbReference type="EMBL" id="KRK97583.1"/>
    </source>
</evidence>
<dbReference type="PANTHER" id="PTHR43434:SF20">
    <property type="entry name" value="5'-NUCLEOTIDASE"/>
    <property type="match status" value="1"/>
</dbReference>
<accession>A0A0R1LP92</accession>
<dbReference type="Pfam" id="PF13419">
    <property type="entry name" value="HAD_2"/>
    <property type="match status" value="1"/>
</dbReference>
<dbReference type="PANTHER" id="PTHR43434">
    <property type="entry name" value="PHOSPHOGLYCOLATE PHOSPHATASE"/>
    <property type="match status" value="1"/>
</dbReference>
<proteinExistence type="predicted"/>
<organism evidence="1 2">
    <name type="scientific">Secundilactobacillus odoratitofui DSM 19909 = JCM 15043</name>
    <dbReference type="NCBI Taxonomy" id="1423776"/>
    <lineage>
        <taxon>Bacteria</taxon>
        <taxon>Bacillati</taxon>
        <taxon>Bacillota</taxon>
        <taxon>Bacilli</taxon>
        <taxon>Lactobacillales</taxon>
        <taxon>Lactobacillaceae</taxon>
        <taxon>Secundilactobacillus</taxon>
    </lineage>
</organism>
<sequence>MSNQLFFDFDGTIANSEKGIILSIKYMIDQLKLPHLTDEQYRTFIGPAMTTSLNKYFPELSEDQVLRGVDYYQTSYAQDGIFELEVYPGIETALDQLKTAGYQLNIASAKPEDVLHRILNRFKLKDYFTGVYGATVDERIRSKKADILAYGIRQSRATPSQSVMIGDRYTDMNGGQENQVKTLGVTYGFGDAAELRAANATAIVTSPEELPVGITALLAE</sequence>
<reference evidence="1 2" key="1">
    <citation type="journal article" date="2015" name="Genome Announc.">
        <title>Expanding the biotechnology potential of lactobacilli through comparative genomics of 213 strains and associated genera.</title>
        <authorList>
            <person name="Sun Z."/>
            <person name="Harris H.M."/>
            <person name="McCann A."/>
            <person name="Guo C."/>
            <person name="Argimon S."/>
            <person name="Zhang W."/>
            <person name="Yang X."/>
            <person name="Jeffery I.B."/>
            <person name="Cooney J.C."/>
            <person name="Kagawa T.F."/>
            <person name="Liu W."/>
            <person name="Song Y."/>
            <person name="Salvetti E."/>
            <person name="Wrobel A."/>
            <person name="Rasinkangas P."/>
            <person name="Parkhill J."/>
            <person name="Rea M.C."/>
            <person name="O'Sullivan O."/>
            <person name="Ritari J."/>
            <person name="Douillard F.P."/>
            <person name="Paul Ross R."/>
            <person name="Yang R."/>
            <person name="Briner A.E."/>
            <person name="Felis G.E."/>
            <person name="de Vos W.M."/>
            <person name="Barrangou R."/>
            <person name="Klaenhammer T.R."/>
            <person name="Caufield P.W."/>
            <person name="Cui Y."/>
            <person name="Zhang H."/>
            <person name="O'Toole P.W."/>
        </authorList>
    </citation>
    <scope>NUCLEOTIDE SEQUENCE [LARGE SCALE GENOMIC DNA]</scope>
    <source>
        <strain evidence="1 2">DSM 19909</strain>
    </source>
</reference>
<gene>
    <name evidence="1" type="ORF">FD04_GL001616</name>
</gene>
<dbReference type="SFLD" id="SFLDS00003">
    <property type="entry name" value="Haloacid_Dehalogenase"/>
    <property type="match status" value="1"/>
</dbReference>
<dbReference type="GO" id="GO:0005829">
    <property type="term" value="C:cytosol"/>
    <property type="evidence" value="ECO:0007669"/>
    <property type="project" value="TreeGrafter"/>
</dbReference>
<dbReference type="AlphaFoldDB" id="A0A0R1LP92"/>
<comment type="caution">
    <text evidence="1">The sequence shown here is derived from an EMBL/GenBank/DDBJ whole genome shotgun (WGS) entry which is preliminary data.</text>
</comment>
<dbReference type="InterPro" id="IPR050155">
    <property type="entry name" value="HAD-like_hydrolase_sf"/>
</dbReference>
<name>A0A0R1LP92_9LACO</name>
<dbReference type="RefSeq" id="WP_056948533.1">
    <property type="nucleotide sequence ID" value="NZ_AZEE01000029.1"/>
</dbReference>
<protein>
    <submittedName>
        <fullName evidence="1">5-nucleotidase</fullName>
    </submittedName>
</protein>
<dbReference type="PATRIC" id="fig|1423776.4.peg.1636"/>
<keyword evidence="2" id="KW-1185">Reference proteome</keyword>
<dbReference type="GO" id="GO:0004713">
    <property type="term" value="F:protein tyrosine kinase activity"/>
    <property type="evidence" value="ECO:0007669"/>
    <property type="project" value="TreeGrafter"/>
</dbReference>
<dbReference type="Proteomes" id="UP000051160">
    <property type="component" value="Unassembled WGS sequence"/>
</dbReference>
<dbReference type="STRING" id="1423776.FD04_GL001616"/>